<protein>
    <submittedName>
        <fullName evidence="2">Uncharacterized protein</fullName>
    </submittedName>
</protein>
<organism evidence="2 3">
    <name type="scientific">Lacticaseibacillus paracasei</name>
    <name type="common">Lactobacillus paracasei</name>
    <dbReference type="NCBI Taxonomy" id="1597"/>
    <lineage>
        <taxon>Bacteria</taxon>
        <taxon>Bacillati</taxon>
        <taxon>Bacillota</taxon>
        <taxon>Bacilli</taxon>
        <taxon>Lactobacillales</taxon>
        <taxon>Lactobacillaceae</taxon>
        <taxon>Lacticaseibacillus</taxon>
    </lineage>
</organism>
<accession>A0A0E2M0B5</accession>
<dbReference type="Proteomes" id="UP000285532">
    <property type="component" value="Unassembled WGS sequence"/>
</dbReference>
<dbReference type="EMBL" id="LKFU01000046">
    <property type="protein sequence ID" value="RND87426.1"/>
    <property type="molecule type" value="Genomic_DNA"/>
</dbReference>
<name>A0A0E2M0B5_LACPA</name>
<proteinExistence type="predicted"/>
<accession>A0A125U6C8</accession>
<evidence type="ECO:0000313" key="2">
    <source>
        <dbReference type="EMBL" id="RND87426.1"/>
    </source>
</evidence>
<dbReference type="KEGG" id="lcs:LCBD_0969"/>
<accession>K0N721</accession>
<reference evidence="2 3" key="1">
    <citation type="journal article" date="2018" name="Front. Microbiol.">
        <title>Conversion of Methionine to Cysteine in Lactobacillus paracasei Depends on the Highly Mobile cysK-ctl-cysE Gene Cluster.</title>
        <authorList>
            <person name="Wuthrich D."/>
            <person name="Irmler S."/>
            <person name="Berthoud H."/>
            <person name="Guggenbuhl B."/>
            <person name="Eugster E."/>
            <person name="Bruggmann R."/>
        </authorList>
    </citation>
    <scope>NUCLEOTIDE SEQUENCE [LARGE SCALE GENOMIC DNA]</scope>
    <source>
        <strain evidence="2 3">FAM18172</strain>
    </source>
</reference>
<dbReference type="KEGG" id="lce:LC2W_0973"/>
<dbReference type="RefSeq" id="WP_012491254.1">
    <property type="nucleotide sequence ID" value="NC_010999.1"/>
</dbReference>
<comment type="caution">
    <text evidence="2">The sequence shown here is derived from an EMBL/GenBank/DDBJ whole genome shotgun (WGS) entry which is preliminary data.</text>
</comment>
<evidence type="ECO:0000313" key="3">
    <source>
        <dbReference type="Proteomes" id="UP000285532"/>
    </source>
</evidence>
<feature type="region of interest" description="Disordered" evidence="1">
    <location>
        <begin position="61"/>
        <end position="82"/>
    </location>
</feature>
<dbReference type="AlphaFoldDB" id="A0A0E2M0B5"/>
<sequence>MADTPDRSAEFLKALQKGKVVAVGNKGTGEVDVTGLADGTVVKDGDYQVVFDTDNTKTLSSVASDPIDAPGATVPTTPPSLG</sequence>
<evidence type="ECO:0000256" key="1">
    <source>
        <dbReference type="SAM" id="MobiDB-lite"/>
    </source>
</evidence>
<gene>
    <name evidence="2" type="ORF">FAM18172_00950</name>
</gene>